<protein>
    <submittedName>
        <fullName evidence="2">Uncharacterized protein</fullName>
    </submittedName>
</protein>
<evidence type="ECO:0000256" key="1">
    <source>
        <dbReference type="SAM" id="MobiDB-lite"/>
    </source>
</evidence>
<evidence type="ECO:0000313" key="2">
    <source>
        <dbReference type="EMBL" id="VFR81038.1"/>
    </source>
</evidence>
<feature type="region of interest" description="Disordered" evidence="1">
    <location>
        <begin position="96"/>
        <end position="116"/>
    </location>
</feature>
<gene>
    <name evidence="2" type="ORF">RAN3_2508</name>
</gene>
<reference evidence="2" key="1">
    <citation type="submission" date="2019-03" db="EMBL/GenBank/DDBJ databases">
        <authorList>
            <person name="Danneels B."/>
        </authorList>
    </citation>
    <scope>NUCLEOTIDE SEQUENCE</scope>
</reference>
<dbReference type="AlphaFoldDB" id="A0A484U1N6"/>
<dbReference type="EMBL" id="CAADIO010000004">
    <property type="protein sequence ID" value="VFR81038.1"/>
    <property type="molecule type" value="Genomic_DNA"/>
</dbReference>
<accession>A0A484U1N6</accession>
<sequence length="116" mass="13374">MTTKDRILDTEEAWDSGELGRSEEFVAVAPEDDTQIIEEALCLRPISIRLEQSLINDFKKIAELNGLAYQPLMRQALRRFADHEKRRILNQLVAQRKHDTEERENEALGVEAQKVA</sequence>
<name>A0A484U1N6_9ZZZZ</name>
<proteinExistence type="predicted"/>
<organism evidence="2">
    <name type="scientific">plant metagenome</name>
    <dbReference type="NCBI Taxonomy" id="1297885"/>
    <lineage>
        <taxon>unclassified sequences</taxon>
        <taxon>metagenomes</taxon>
        <taxon>organismal metagenomes</taxon>
    </lineage>
</organism>